<dbReference type="GO" id="GO:0032267">
    <property type="term" value="F:tRNA(Ile)-lysidine synthase activity"/>
    <property type="evidence" value="ECO:0007669"/>
    <property type="project" value="UniProtKB-EC"/>
</dbReference>
<dbReference type="CDD" id="cd01992">
    <property type="entry name" value="TilS_N"/>
    <property type="match status" value="1"/>
</dbReference>
<dbReference type="RefSeq" id="WP_144853114.1">
    <property type="nucleotide sequence ID" value="NZ_VNJI01000048.1"/>
</dbReference>
<feature type="binding site" evidence="8">
    <location>
        <begin position="32"/>
        <end position="37"/>
    </location>
    <ligand>
        <name>ATP</name>
        <dbReference type="ChEBI" id="CHEBI:30616"/>
    </ligand>
</feature>
<dbReference type="GO" id="GO:0006400">
    <property type="term" value="P:tRNA modification"/>
    <property type="evidence" value="ECO:0007669"/>
    <property type="project" value="UniProtKB-UniRule"/>
</dbReference>
<protein>
    <recommendedName>
        <fullName evidence="8">tRNA(Ile)-lysidine synthase</fullName>
        <ecNumber evidence="8">6.3.4.19</ecNumber>
    </recommendedName>
    <alternativeName>
        <fullName evidence="8">tRNA(Ile)-2-lysyl-cytidine synthase</fullName>
    </alternativeName>
    <alternativeName>
        <fullName evidence="8">tRNA(Ile)-lysidine synthetase</fullName>
    </alternativeName>
</protein>
<comment type="catalytic activity">
    <reaction evidence="7 8">
        <text>cytidine(34) in tRNA(Ile2) + L-lysine + ATP = lysidine(34) in tRNA(Ile2) + AMP + diphosphate + H(+)</text>
        <dbReference type="Rhea" id="RHEA:43744"/>
        <dbReference type="Rhea" id="RHEA-COMP:10625"/>
        <dbReference type="Rhea" id="RHEA-COMP:10670"/>
        <dbReference type="ChEBI" id="CHEBI:15378"/>
        <dbReference type="ChEBI" id="CHEBI:30616"/>
        <dbReference type="ChEBI" id="CHEBI:32551"/>
        <dbReference type="ChEBI" id="CHEBI:33019"/>
        <dbReference type="ChEBI" id="CHEBI:82748"/>
        <dbReference type="ChEBI" id="CHEBI:83665"/>
        <dbReference type="ChEBI" id="CHEBI:456215"/>
        <dbReference type="EC" id="6.3.4.19"/>
    </reaction>
</comment>
<dbReference type="InterPro" id="IPR012795">
    <property type="entry name" value="tRNA_Ile_lys_synt_N"/>
</dbReference>
<dbReference type="Proteomes" id="UP000317036">
    <property type="component" value="Unassembled WGS sequence"/>
</dbReference>
<dbReference type="InterPro" id="IPR012094">
    <property type="entry name" value="tRNA_Ile_lys_synt"/>
</dbReference>
<dbReference type="OrthoDB" id="9807403at2"/>
<keyword evidence="4 8" id="KW-0819">tRNA processing</keyword>
<accession>A0A559K3U8</accession>
<dbReference type="Gene3D" id="1.20.59.20">
    <property type="match status" value="1"/>
</dbReference>
<evidence type="ECO:0000313" key="11">
    <source>
        <dbReference type="Proteomes" id="UP000317036"/>
    </source>
</evidence>
<reference evidence="10 11" key="1">
    <citation type="submission" date="2019-07" db="EMBL/GenBank/DDBJ databases">
        <authorList>
            <person name="Kim J."/>
        </authorList>
    </citation>
    <scope>NUCLEOTIDE SEQUENCE [LARGE SCALE GENOMIC DNA]</scope>
    <source>
        <strain evidence="10 11">JC52</strain>
    </source>
</reference>
<dbReference type="Gene3D" id="3.40.50.620">
    <property type="entry name" value="HUPs"/>
    <property type="match status" value="1"/>
</dbReference>
<dbReference type="SUPFAM" id="SSF56037">
    <property type="entry name" value="PheT/TilS domain"/>
    <property type="match status" value="1"/>
</dbReference>
<keyword evidence="5 8" id="KW-0547">Nucleotide-binding</keyword>
<dbReference type="EC" id="6.3.4.19" evidence="8"/>
<comment type="caution">
    <text evidence="10">The sequence shown here is derived from an EMBL/GenBank/DDBJ whole genome shotgun (WGS) entry which is preliminary data.</text>
</comment>
<keyword evidence="11" id="KW-1185">Reference proteome</keyword>
<evidence type="ECO:0000256" key="5">
    <source>
        <dbReference type="ARBA" id="ARBA00022741"/>
    </source>
</evidence>
<dbReference type="SUPFAM" id="SSF52402">
    <property type="entry name" value="Adenine nucleotide alpha hydrolases-like"/>
    <property type="match status" value="1"/>
</dbReference>
<comment type="function">
    <text evidence="8">Ligates lysine onto the cytidine present at position 34 of the AUA codon-specific tRNA(Ile) that contains the anticodon CAU, in an ATP-dependent manner. Cytidine is converted to lysidine, thus changing the amino acid specificity of the tRNA from methionine to isoleucine.</text>
</comment>
<keyword evidence="6 8" id="KW-0067">ATP-binding</keyword>
<dbReference type="HAMAP" id="MF_01161">
    <property type="entry name" value="tRNA_Ile_lys_synt"/>
    <property type="match status" value="1"/>
</dbReference>
<dbReference type="InterPro" id="IPR011063">
    <property type="entry name" value="TilS/TtcA_N"/>
</dbReference>
<dbReference type="NCBIfam" id="TIGR02432">
    <property type="entry name" value="lysidine_TilS_N"/>
    <property type="match status" value="1"/>
</dbReference>
<dbReference type="PANTHER" id="PTHR43033">
    <property type="entry name" value="TRNA(ILE)-LYSIDINE SYNTHASE-RELATED"/>
    <property type="match status" value="1"/>
</dbReference>
<name>A0A559K3U8_9BACL</name>
<dbReference type="InterPro" id="IPR012796">
    <property type="entry name" value="Lysidine-tRNA-synth_C"/>
</dbReference>
<comment type="domain">
    <text evidence="8">The N-terminal region contains the highly conserved SGGXDS motif, predicted to be a P-loop motif involved in ATP binding.</text>
</comment>
<dbReference type="NCBIfam" id="TIGR02433">
    <property type="entry name" value="lysidine_TilS_C"/>
    <property type="match status" value="1"/>
</dbReference>
<evidence type="ECO:0000256" key="3">
    <source>
        <dbReference type="ARBA" id="ARBA00022598"/>
    </source>
</evidence>
<organism evidence="10 11">
    <name type="scientific">Paenibacillus cremeus</name>
    <dbReference type="NCBI Taxonomy" id="2163881"/>
    <lineage>
        <taxon>Bacteria</taxon>
        <taxon>Bacillati</taxon>
        <taxon>Bacillota</taxon>
        <taxon>Bacilli</taxon>
        <taxon>Bacillales</taxon>
        <taxon>Paenibacillaceae</taxon>
        <taxon>Paenibacillus</taxon>
    </lineage>
</organism>
<comment type="subcellular location">
    <subcellularLocation>
        <location evidence="1 8">Cytoplasm</location>
    </subcellularLocation>
</comment>
<dbReference type="GO" id="GO:0005737">
    <property type="term" value="C:cytoplasm"/>
    <property type="evidence" value="ECO:0007669"/>
    <property type="project" value="UniProtKB-SubCell"/>
</dbReference>
<sequence>MDSASDLGARVARLVEEEQLISPGEGVVVAVSGGPDSVGLLHLLFVLSERWSWKLTVAHVNHGFRGEESVREAEMVEQLTKRLGLVFEGTHIDVPGYIEETGMNAQVAARELRYGFLLEVAERRGATRIALAHHADDQAETVLMRILRGTSPSGLAGIPLRRMEKKGVELIRPLLRINKSEIVAYCVQHELPFCTDSSNLENKYFRNKVRNEVLPYLSRYNEQLPASLGRLADLAGAENDFLDQEARAILERHVRSDDGIFIWSAKWFAGVHVALQRRLIKLILNYLASDPDGIDFHKVEEVRTALLLADKNTRWEIGQNIRLSREYDRITVHTMVLPPLPYRHSLDQNQQQLEIPETGAWLDIRVADGMLDERLKREPYDPYAARFDADELVFPLTVRSRQAGDRFAPFGLNGTKKVKDMFIDAKIPSARRERIPIVADATGRILWLPGIRRSSHALCTDHTVRSIHMRLHMPENPFLRV</sequence>
<dbReference type="InterPro" id="IPR014729">
    <property type="entry name" value="Rossmann-like_a/b/a_fold"/>
</dbReference>
<evidence type="ECO:0000256" key="7">
    <source>
        <dbReference type="ARBA" id="ARBA00048539"/>
    </source>
</evidence>
<evidence type="ECO:0000313" key="10">
    <source>
        <dbReference type="EMBL" id="TVY06786.1"/>
    </source>
</evidence>
<evidence type="ECO:0000256" key="4">
    <source>
        <dbReference type="ARBA" id="ARBA00022694"/>
    </source>
</evidence>
<dbReference type="PANTHER" id="PTHR43033:SF1">
    <property type="entry name" value="TRNA(ILE)-LYSIDINE SYNTHASE-RELATED"/>
    <property type="match status" value="1"/>
</dbReference>
<keyword evidence="2 8" id="KW-0963">Cytoplasm</keyword>
<proteinExistence type="inferred from homology"/>
<gene>
    <name evidence="8 10" type="primary">tilS</name>
    <name evidence="10" type="ORF">FPZ49_27295</name>
</gene>
<evidence type="ECO:0000256" key="6">
    <source>
        <dbReference type="ARBA" id="ARBA00022840"/>
    </source>
</evidence>
<dbReference type="SMART" id="SM00977">
    <property type="entry name" value="TilS_C"/>
    <property type="match status" value="1"/>
</dbReference>
<comment type="similarity">
    <text evidence="8">Belongs to the tRNA(Ile)-lysidine synthase family.</text>
</comment>
<evidence type="ECO:0000256" key="2">
    <source>
        <dbReference type="ARBA" id="ARBA00022490"/>
    </source>
</evidence>
<feature type="domain" description="Lysidine-tRNA(Ile) synthetase C-terminal" evidence="9">
    <location>
        <begin position="396"/>
        <end position="469"/>
    </location>
</feature>
<evidence type="ECO:0000256" key="8">
    <source>
        <dbReference type="HAMAP-Rule" id="MF_01161"/>
    </source>
</evidence>
<keyword evidence="3 8" id="KW-0436">Ligase</keyword>
<evidence type="ECO:0000256" key="1">
    <source>
        <dbReference type="ARBA" id="ARBA00004496"/>
    </source>
</evidence>
<evidence type="ECO:0000259" key="9">
    <source>
        <dbReference type="SMART" id="SM00977"/>
    </source>
</evidence>
<dbReference type="SUPFAM" id="SSF82829">
    <property type="entry name" value="MesJ substrate recognition domain-like"/>
    <property type="match status" value="1"/>
</dbReference>
<dbReference type="Pfam" id="PF11734">
    <property type="entry name" value="TilS_C"/>
    <property type="match status" value="1"/>
</dbReference>
<dbReference type="AlphaFoldDB" id="A0A559K3U8"/>
<dbReference type="GO" id="GO:0005524">
    <property type="term" value="F:ATP binding"/>
    <property type="evidence" value="ECO:0007669"/>
    <property type="project" value="UniProtKB-UniRule"/>
</dbReference>
<dbReference type="EMBL" id="VNJI01000048">
    <property type="protein sequence ID" value="TVY06786.1"/>
    <property type="molecule type" value="Genomic_DNA"/>
</dbReference>
<dbReference type="Pfam" id="PF01171">
    <property type="entry name" value="ATP_bind_3"/>
    <property type="match status" value="1"/>
</dbReference>